<evidence type="ECO:0000313" key="3">
    <source>
        <dbReference type="Proteomes" id="UP000011682"/>
    </source>
</evidence>
<name>S9P761_CYSF2</name>
<comment type="caution">
    <text evidence="2">The sequence shown here is derived from an EMBL/GenBank/DDBJ whole genome shotgun (WGS) entry which is preliminary data.</text>
</comment>
<gene>
    <name evidence="2" type="ORF">D187_002381</name>
</gene>
<accession>S9P761</accession>
<dbReference type="Proteomes" id="UP000011682">
    <property type="component" value="Unassembled WGS sequence"/>
</dbReference>
<protein>
    <submittedName>
        <fullName evidence="2">Uncharacterized protein</fullName>
    </submittedName>
</protein>
<dbReference type="AlphaFoldDB" id="S9P761"/>
<feature type="region of interest" description="Disordered" evidence="1">
    <location>
        <begin position="1"/>
        <end position="39"/>
    </location>
</feature>
<feature type="compositionally biased region" description="Acidic residues" evidence="1">
    <location>
        <begin position="1"/>
        <end position="12"/>
    </location>
</feature>
<proteinExistence type="predicted"/>
<organism evidence="2 3">
    <name type="scientific">Cystobacter fuscus (strain ATCC 25194 / DSM 2262 / NBRC 100088 / M29)</name>
    <dbReference type="NCBI Taxonomy" id="1242864"/>
    <lineage>
        <taxon>Bacteria</taxon>
        <taxon>Pseudomonadati</taxon>
        <taxon>Myxococcota</taxon>
        <taxon>Myxococcia</taxon>
        <taxon>Myxococcales</taxon>
        <taxon>Cystobacterineae</taxon>
        <taxon>Archangiaceae</taxon>
        <taxon>Cystobacter</taxon>
    </lineage>
</organism>
<keyword evidence="3" id="KW-1185">Reference proteome</keyword>
<evidence type="ECO:0000256" key="1">
    <source>
        <dbReference type="SAM" id="MobiDB-lite"/>
    </source>
</evidence>
<dbReference type="EMBL" id="ANAH02000014">
    <property type="protein sequence ID" value="EPX60295.1"/>
    <property type="molecule type" value="Genomic_DNA"/>
</dbReference>
<evidence type="ECO:0000313" key="2">
    <source>
        <dbReference type="EMBL" id="EPX60295.1"/>
    </source>
</evidence>
<sequence>MAAGFVEEDEPMGVEQQNQQEEDTSQELDPRGALLRGYE</sequence>
<reference evidence="2" key="1">
    <citation type="submission" date="2013-05" db="EMBL/GenBank/DDBJ databases">
        <title>Genome assembly of Cystobacter fuscus DSM 2262.</title>
        <authorList>
            <person name="Sharma G."/>
            <person name="Khatri I."/>
            <person name="Kaur C."/>
            <person name="Mayilraj S."/>
            <person name="Subramanian S."/>
        </authorList>
    </citation>
    <scope>NUCLEOTIDE SEQUENCE [LARGE SCALE GENOMIC DNA]</scope>
    <source>
        <strain evidence="2">DSM 2262</strain>
    </source>
</reference>